<accession>A0A7S2UEY2</accession>
<dbReference type="InterPro" id="IPR000073">
    <property type="entry name" value="AB_hydrolase_1"/>
</dbReference>
<dbReference type="InterPro" id="IPR029058">
    <property type="entry name" value="AB_hydrolase_fold"/>
</dbReference>
<gene>
    <name evidence="3" type="ORF">ASEP1449_LOCUS8261</name>
</gene>
<dbReference type="PANTHER" id="PTHR43689:SF8">
    <property type="entry name" value="ALPHA_BETA-HYDROLASES SUPERFAMILY PROTEIN"/>
    <property type="match status" value="1"/>
</dbReference>
<dbReference type="PRINTS" id="PR00111">
    <property type="entry name" value="ABHYDROLASE"/>
</dbReference>
<feature type="signal peptide" evidence="1">
    <location>
        <begin position="1"/>
        <end position="25"/>
    </location>
</feature>
<dbReference type="GO" id="GO:0003824">
    <property type="term" value="F:catalytic activity"/>
    <property type="evidence" value="ECO:0007669"/>
    <property type="project" value="InterPro"/>
</dbReference>
<sequence>MRKNRNVGAIVAVVTAGLVASRTSAFVPMASSPASWGKRTAVFMAEDDMSFSPPDTAAEISEQACTDAAARMRRINVPVSTTVSPTETVGISYIHWPAEKTSTPTKKTLPLLLVHGFDSSCLEYRRLGPKLAALGIDTYAVDLLGWGYTQLEGVNSFSAEAKVEALQGFWNTVGKGSPVCVAGASLGGAAAIEFGSASPDMVKGAIFIDAQGFVDGVGPMAALPKPLARLGVKVLKSVPLRNSANQMSYYKPETFATDDALKVGRMHCLRDGWDDALVSFMLSGGFSPSKKVETISAPSLVLWGRQDGILDGKEFATKFVETLPDAELRWIEECGHVPHLEQPEETAQVIASFLRSEKFAPLVMELVTMNNMDPSMSSKVMGGLLGAAAVAGVATTAMSIIQ</sequence>
<dbReference type="PRINTS" id="PR00412">
    <property type="entry name" value="EPOXHYDRLASE"/>
</dbReference>
<reference evidence="3" key="1">
    <citation type="submission" date="2021-01" db="EMBL/GenBank/DDBJ databases">
        <authorList>
            <person name="Corre E."/>
            <person name="Pelletier E."/>
            <person name="Niang G."/>
            <person name="Scheremetjew M."/>
            <person name="Finn R."/>
            <person name="Kale V."/>
            <person name="Holt S."/>
            <person name="Cochrane G."/>
            <person name="Meng A."/>
            <person name="Brown T."/>
            <person name="Cohen L."/>
        </authorList>
    </citation>
    <scope>NUCLEOTIDE SEQUENCE</scope>
    <source>
        <strain evidence="3">CCMP2084</strain>
    </source>
</reference>
<feature type="chain" id="PRO_5031052802" description="AB hydrolase-1 domain-containing protein" evidence="1">
    <location>
        <begin position="26"/>
        <end position="402"/>
    </location>
</feature>
<dbReference type="Gene3D" id="3.40.50.1820">
    <property type="entry name" value="alpha/beta hydrolase"/>
    <property type="match status" value="1"/>
</dbReference>
<name>A0A7S2UEY2_9STRA</name>
<proteinExistence type="predicted"/>
<organism evidence="3">
    <name type="scientific">Attheya septentrionalis</name>
    <dbReference type="NCBI Taxonomy" id="420275"/>
    <lineage>
        <taxon>Eukaryota</taxon>
        <taxon>Sar</taxon>
        <taxon>Stramenopiles</taxon>
        <taxon>Ochrophyta</taxon>
        <taxon>Bacillariophyta</taxon>
        <taxon>Coscinodiscophyceae</taxon>
        <taxon>Chaetocerotophycidae</taxon>
        <taxon>Chaetocerotales</taxon>
        <taxon>Attheyaceae</taxon>
        <taxon>Attheya</taxon>
    </lineage>
</organism>
<dbReference type="EMBL" id="HBHQ01012431">
    <property type="protein sequence ID" value="CAD9816429.1"/>
    <property type="molecule type" value="Transcribed_RNA"/>
</dbReference>
<dbReference type="InterPro" id="IPR000639">
    <property type="entry name" value="Epox_hydrolase-like"/>
</dbReference>
<dbReference type="AlphaFoldDB" id="A0A7S2UEY2"/>
<keyword evidence="1" id="KW-0732">Signal</keyword>
<feature type="domain" description="AB hydrolase-1" evidence="2">
    <location>
        <begin position="111"/>
        <end position="348"/>
    </location>
</feature>
<dbReference type="SUPFAM" id="SSF53474">
    <property type="entry name" value="alpha/beta-Hydrolases"/>
    <property type="match status" value="1"/>
</dbReference>
<dbReference type="PANTHER" id="PTHR43689">
    <property type="entry name" value="HYDROLASE"/>
    <property type="match status" value="1"/>
</dbReference>
<evidence type="ECO:0000259" key="2">
    <source>
        <dbReference type="Pfam" id="PF12697"/>
    </source>
</evidence>
<evidence type="ECO:0000313" key="3">
    <source>
        <dbReference type="EMBL" id="CAD9816429.1"/>
    </source>
</evidence>
<dbReference type="Pfam" id="PF12697">
    <property type="entry name" value="Abhydrolase_6"/>
    <property type="match status" value="1"/>
</dbReference>
<evidence type="ECO:0000256" key="1">
    <source>
        <dbReference type="SAM" id="SignalP"/>
    </source>
</evidence>
<protein>
    <recommendedName>
        <fullName evidence="2">AB hydrolase-1 domain-containing protein</fullName>
    </recommendedName>
</protein>